<dbReference type="OrthoDB" id="6493944at2759"/>
<evidence type="ECO:0000259" key="28">
    <source>
        <dbReference type="PROSITE" id="PS50968"/>
    </source>
</evidence>
<dbReference type="InterPro" id="IPR000089">
    <property type="entry name" value="Biotin_lipoyl"/>
</dbReference>
<keyword evidence="12 25" id="KW-0067">ATP-binding</keyword>
<accession>A0A8H7R442</accession>
<dbReference type="InterPro" id="IPR018966">
    <property type="entry name" value="VTC_domain"/>
</dbReference>
<comment type="caution">
    <text evidence="32">The sequence shown here is derived from an EMBL/GenBank/DDBJ whole genome shotgun (WGS) entry which is preliminary data.</text>
</comment>
<keyword evidence="15 27" id="KW-0472">Membrane</keyword>
<feature type="compositionally biased region" description="Low complexity" evidence="26">
    <location>
        <begin position="1147"/>
        <end position="1157"/>
    </location>
</feature>
<dbReference type="InterPro" id="IPR041265">
    <property type="entry name" value="PCC_BT"/>
</dbReference>
<evidence type="ECO:0000256" key="21">
    <source>
        <dbReference type="ARBA" id="ARBA00067464"/>
    </source>
</evidence>
<evidence type="ECO:0000259" key="31">
    <source>
        <dbReference type="PROSITE" id="PS51382"/>
    </source>
</evidence>
<dbReference type="Proteomes" id="UP000603453">
    <property type="component" value="Unassembled WGS sequence"/>
</dbReference>
<dbReference type="GO" id="GO:0008976">
    <property type="term" value="F:polyphosphate kinase activity"/>
    <property type="evidence" value="ECO:0007669"/>
    <property type="project" value="UniProtKB-EC"/>
</dbReference>
<dbReference type="PANTHER" id="PTHR18866">
    <property type="entry name" value="CARBOXYLASE:PYRUVATE/ACETYL-COA/PROPIONYL-COA CARBOXYLASE"/>
    <property type="match status" value="1"/>
</dbReference>
<dbReference type="SUPFAM" id="SSF51230">
    <property type="entry name" value="Single hybrid motif"/>
    <property type="match status" value="1"/>
</dbReference>
<evidence type="ECO:0000256" key="16">
    <source>
        <dbReference type="ARBA" id="ARBA00023267"/>
    </source>
</evidence>
<dbReference type="InterPro" id="IPR050856">
    <property type="entry name" value="Biotin_carboxylase_complex"/>
</dbReference>
<evidence type="ECO:0000256" key="1">
    <source>
        <dbReference type="ARBA" id="ARBA00001936"/>
    </source>
</evidence>
<dbReference type="GO" id="GO:0004658">
    <property type="term" value="F:propionyl-CoA carboxylase activity"/>
    <property type="evidence" value="ECO:0007669"/>
    <property type="project" value="TreeGrafter"/>
</dbReference>
<dbReference type="Gene3D" id="3.30.1490.20">
    <property type="entry name" value="ATP-grasp fold, A domain"/>
    <property type="match status" value="1"/>
</dbReference>
<keyword evidence="7" id="KW-0926">Vacuole</keyword>
<evidence type="ECO:0000313" key="32">
    <source>
        <dbReference type="EMBL" id="KAG2204056.1"/>
    </source>
</evidence>
<proteinExistence type="inferred from homology"/>
<evidence type="ECO:0000256" key="5">
    <source>
        <dbReference type="ARBA" id="ARBA00012960"/>
    </source>
</evidence>
<evidence type="ECO:0000256" key="8">
    <source>
        <dbReference type="ARBA" id="ARBA00022598"/>
    </source>
</evidence>
<dbReference type="GO" id="GO:0005759">
    <property type="term" value="C:mitochondrial matrix"/>
    <property type="evidence" value="ECO:0007669"/>
    <property type="project" value="UniProtKB-SubCell"/>
</dbReference>
<dbReference type="GO" id="GO:0005524">
    <property type="term" value="F:ATP binding"/>
    <property type="evidence" value="ECO:0007669"/>
    <property type="project" value="UniProtKB-UniRule"/>
</dbReference>
<dbReference type="InterPro" id="IPR005481">
    <property type="entry name" value="BC-like_N"/>
</dbReference>
<comment type="cofactor">
    <cofactor evidence="1">
        <name>Mn(2+)</name>
        <dbReference type="ChEBI" id="CHEBI:29035"/>
    </cofactor>
</comment>
<dbReference type="GO" id="GO:0006799">
    <property type="term" value="P:polyphosphate biosynthetic process"/>
    <property type="evidence" value="ECO:0007669"/>
    <property type="project" value="UniProtKB-ARBA"/>
</dbReference>
<dbReference type="InterPro" id="IPR013815">
    <property type="entry name" value="ATP_grasp_subdomain_1"/>
</dbReference>
<feature type="domain" description="ATP-grasp" evidence="29">
    <location>
        <begin position="97"/>
        <end position="294"/>
    </location>
</feature>
<dbReference type="InterPro" id="IPR004331">
    <property type="entry name" value="SPX_dom"/>
</dbReference>
<keyword evidence="10 27" id="KW-0812">Transmembrane</keyword>
<feature type="transmembrane region" description="Helical" evidence="27">
    <location>
        <begin position="1321"/>
        <end position="1341"/>
    </location>
</feature>
<dbReference type="EMBL" id="JAEPRD010000047">
    <property type="protein sequence ID" value="KAG2204056.1"/>
    <property type="molecule type" value="Genomic_DNA"/>
</dbReference>
<comment type="catalytic activity">
    <reaction evidence="19">
        <text>[phosphate](n) + ATP = [phosphate](n+1) + ADP</text>
        <dbReference type="Rhea" id="RHEA:19573"/>
        <dbReference type="Rhea" id="RHEA-COMP:9859"/>
        <dbReference type="Rhea" id="RHEA-COMP:14280"/>
        <dbReference type="ChEBI" id="CHEBI:16838"/>
        <dbReference type="ChEBI" id="CHEBI:30616"/>
        <dbReference type="ChEBI" id="CHEBI:456216"/>
        <dbReference type="EC" id="2.7.4.1"/>
    </reaction>
    <physiologicalReaction direction="left-to-right" evidence="19">
        <dbReference type="Rhea" id="RHEA:19574"/>
    </physiologicalReaction>
</comment>
<keyword evidence="16" id="KW-0092">Biotin</keyword>
<comment type="catalytic activity">
    <reaction evidence="18">
        <text>butanoyl-CoA + hydrogencarbonate + ATP = (2S)-ethylmalonyl-CoA + ADP + phosphate + H(+)</text>
        <dbReference type="Rhea" id="RHEA:59520"/>
        <dbReference type="ChEBI" id="CHEBI:15378"/>
        <dbReference type="ChEBI" id="CHEBI:17544"/>
        <dbReference type="ChEBI" id="CHEBI:30616"/>
        <dbReference type="ChEBI" id="CHEBI:43474"/>
        <dbReference type="ChEBI" id="CHEBI:57371"/>
        <dbReference type="ChEBI" id="CHEBI:60909"/>
        <dbReference type="ChEBI" id="CHEBI:456216"/>
    </reaction>
    <physiologicalReaction direction="left-to-right" evidence="18">
        <dbReference type="Rhea" id="RHEA:59521"/>
    </physiologicalReaction>
</comment>
<feature type="domain" description="Lipoyl-binding" evidence="28">
    <location>
        <begin position="569"/>
        <end position="647"/>
    </location>
</feature>
<dbReference type="GO" id="GO:0046872">
    <property type="term" value="F:metal ion binding"/>
    <property type="evidence" value="ECO:0007669"/>
    <property type="project" value="InterPro"/>
</dbReference>
<dbReference type="FunFam" id="3.30.1490.20:FF:000018">
    <property type="entry name" value="Biotin carboxylase"/>
    <property type="match status" value="1"/>
</dbReference>
<dbReference type="PROSITE" id="PS50975">
    <property type="entry name" value="ATP_GRASP"/>
    <property type="match status" value="1"/>
</dbReference>
<dbReference type="Gene3D" id="3.30.700.30">
    <property type="match status" value="1"/>
</dbReference>
<name>A0A8H7R442_9FUNG</name>
<keyword evidence="33" id="KW-1185">Reference proteome</keyword>
<dbReference type="Gene3D" id="3.40.50.20">
    <property type="match status" value="1"/>
</dbReference>
<evidence type="ECO:0000256" key="25">
    <source>
        <dbReference type="PROSITE-ProRule" id="PRU00409"/>
    </source>
</evidence>
<feature type="transmembrane region" description="Helical" evidence="27">
    <location>
        <begin position="1256"/>
        <end position="1276"/>
    </location>
</feature>
<comment type="subcellular location">
    <subcellularLocation>
        <location evidence="4">Mitochondrion matrix</location>
    </subcellularLocation>
    <subcellularLocation>
        <location evidence="3">Vacuole membrane</location>
        <topology evidence="3">Multi-pass membrane protein</topology>
    </subcellularLocation>
</comment>
<dbReference type="Pfam" id="PF09359">
    <property type="entry name" value="VTC"/>
    <property type="match status" value="1"/>
</dbReference>
<evidence type="ECO:0000256" key="2">
    <source>
        <dbReference type="ARBA" id="ARBA00001953"/>
    </source>
</evidence>
<evidence type="ECO:0000256" key="10">
    <source>
        <dbReference type="ARBA" id="ARBA00022692"/>
    </source>
</evidence>
<dbReference type="SUPFAM" id="SSF52440">
    <property type="entry name" value="PreATP-grasp domain"/>
    <property type="match status" value="1"/>
</dbReference>
<dbReference type="FunFam" id="3.20.100.30:FF:000001">
    <property type="entry name" value="Vacuolar transporter chaperone 4"/>
    <property type="match status" value="1"/>
</dbReference>
<evidence type="ECO:0000256" key="20">
    <source>
        <dbReference type="ARBA" id="ARBA00061390"/>
    </source>
</evidence>
<dbReference type="CDD" id="cd07751">
    <property type="entry name" value="PolyPPase_VTC4_like"/>
    <property type="match status" value="1"/>
</dbReference>
<evidence type="ECO:0000256" key="4">
    <source>
        <dbReference type="ARBA" id="ARBA00004305"/>
    </source>
</evidence>
<dbReference type="Pfam" id="PF02786">
    <property type="entry name" value="CPSase_L_D2"/>
    <property type="match status" value="1"/>
</dbReference>
<dbReference type="InterPro" id="IPR042267">
    <property type="entry name" value="VTC_sf"/>
</dbReference>
<dbReference type="InterPro" id="IPR011761">
    <property type="entry name" value="ATP-grasp"/>
</dbReference>
<dbReference type="CDD" id="cd06850">
    <property type="entry name" value="biotinyl_domain"/>
    <property type="match status" value="1"/>
</dbReference>
<dbReference type="SMART" id="SM00878">
    <property type="entry name" value="Biotin_carb_C"/>
    <property type="match status" value="1"/>
</dbReference>
<keyword evidence="14" id="KW-0443">Lipid metabolism</keyword>
<evidence type="ECO:0000256" key="15">
    <source>
        <dbReference type="ARBA" id="ARBA00023136"/>
    </source>
</evidence>
<evidence type="ECO:0000256" key="22">
    <source>
        <dbReference type="ARBA" id="ARBA00075894"/>
    </source>
</evidence>
<dbReference type="Pfam" id="PF02785">
    <property type="entry name" value="Biotin_carb_C"/>
    <property type="match status" value="1"/>
</dbReference>
<comment type="similarity">
    <text evidence="20">Belongs to the VTC4 family.</text>
</comment>
<dbReference type="InterPro" id="IPR011054">
    <property type="entry name" value="Rudment_hybrid_motif"/>
</dbReference>
<dbReference type="CDD" id="cd14480">
    <property type="entry name" value="SPX_VTC2_like"/>
    <property type="match status" value="1"/>
</dbReference>
<dbReference type="InterPro" id="IPR011764">
    <property type="entry name" value="Biotin_carboxylation_dom"/>
</dbReference>
<evidence type="ECO:0000256" key="7">
    <source>
        <dbReference type="ARBA" id="ARBA00022554"/>
    </source>
</evidence>
<evidence type="ECO:0000256" key="18">
    <source>
        <dbReference type="ARBA" id="ARBA00048208"/>
    </source>
</evidence>
<evidence type="ECO:0000256" key="9">
    <source>
        <dbReference type="ARBA" id="ARBA00022679"/>
    </source>
</evidence>
<dbReference type="PROSITE" id="PS50968">
    <property type="entry name" value="BIOTINYL_LIPOYL"/>
    <property type="match status" value="1"/>
</dbReference>
<dbReference type="PROSITE" id="PS00866">
    <property type="entry name" value="CPSASE_1"/>
    <property type="match status" value="1"/>
</dbReference>
<dbReference type="FunFam" id="2.40.50.100:FF:000003">
    <property type="entry name" value="Acetyl-CoA carboxylase biotin carboxyl carrier protein"/>
    <property type="match status" value="1"/>
</dbReference>
<dbReference type="Gene3D" id="2.40.50.100">
    <property type="match status" value="1"/>
</dbReference>
<dbReference type="PROSITE" id="PS50979">
    <property type="entry name" value="BC"/>
    <property type="match status" value="1"/>
</dbReference>
<dbReference type="Pfam" id="PF18140">
    <property type="entry name" value="PCC_BT"/>
    <property type="match status" value="1"/>
</dbReference>
<dbReference type="PROSITE" id="PS51382">
    <property type="entry name" value="SPX"/>
    <property type="match status" value="1"/>
</dbReference>
<dbReference type="InterPro" id="IPR005479">
    <property type="entry name" value="CPAse_ATP-bd"/>
</dbReference>
<evidence type="ECO:0000259" key="30">
    <source>
        <dbReference type="PROSITE" id="PS50979"/>
    </source>
</evidence>
<organism evidence="32 33">
    <name type="scientific">Mucor saturninus</name>
    <dbReference type="NCBI Taxonomy" id="64648"/>
    <lineage>
        <taxon>Eukaryota</taxon>
        <taxon>Fungi</taxon>
        <taxon>Fungi incertae sedis</taxon>
        <taxon>Mucoromycota</taxon>
        <taxon>Mucoromycotina</taxon>
        <taxon>Mucoromycetes</taxon>
        <taxon>Mucorales</taxon>
        <taxon>Mucorineae</taxon>
        <taxon>Mucoraceae</taxon>
        <taxon>Mucor</taxon>
    </lineage>
</organism>
<keyword evidence="11 25" id="KW-0547">Nucleotide-binding</keyword>
<dbReference type="InterPro" id="IPR003807">
    <property type="entry name" value="DUF202"/>
</dbReference>
<dbReference type="Pfam" id="PF00289">
    <property type="entry name" value="Biotin_carb_N"/>
    <property type="match status" value="1"/>
</dbReference>
<dbReference type="SUPFAM" id="SSF56059">
    <property type="entry name" value="Glutathione synthetase ATP-binding domain-like"/>
    <property type="match status" value="1"/>
</dbReference>
<comment type="cofactor">
    <cofactor evidence="2">
        <name>biotin</name>
        <dbReference type="ChEBI" id="CHEBI:57586"/>
    </cofactor>
</comment>
<feature type="transmembrane region" description="Helical" evidence="27">
    <location>
        <begin position="1283"/>
        <end position="1301"/>
    </location>
</feature>
<dbReference type="Gene3D" id="3.20.100.30">
    <property type="entry name" value="VTC, catalytic tunnel domain"/>
    <property type="match status" value="1"/>
</dbReference>
<dbReference type="InterPro" id="IPR011053">
    <property type="entry name" value="Single_hybrid_motif"/>
</dbReference>
<evidence type="ECO:0000259" key="29">
    <source>
        <dbReference type="PROSITE" id="PS50975"/>
    </source>
</evidence>
<dbReference type="PANTHER" id="PTHR18866:SF33">
    <property type="entry name" value="METHYLCROTONOYL-COA CARBOXYLASE SUBUNIT ALPHA, MITOCHONDRIAL-RELATED"/>
    <property type="match status" value="1"/>
</dbReference>
<evidence type="ECO:0000256" key="23">
    <source>
        <dbReference type="ARBA" id="ARBA00080494"/>
    </source>
</evidence>
<evidence type="ECO:0000313" key="33">
    <source>
        <dbReference type="Proteomes" id="UP000603453"/>
    </source>
</evidence>
<keyword evidence="8" id="KW-0436">Ligase</keyword>
<evidence type="ECO:0000256" key="6">
    <source>
        <dbReference type="ARBA" id="ARBA00018058"/>
    </source>
</evidence>
<dbReference type="InterPro" id="IPR005482">
    <property type="entry name" value="Biotin_COase_C"/>
</dbReference>
<protein>
    <recommendedName>
        <fullName evidence="6">Propionyl-CoA carboxylase alpha chain, mitochondrial</fullName>
        <ecNumber evidence="5">2.7.4.1</ecNumber>
    </recommendedName>
    <alternativeName>
        <fullName evidence="23">Polyphosphate kinase</fullName>
    </alternativeName>
    <alternativeName>
        <fullName evidence="17">Propanoyl-CoA:carbon dioxide ligase subunit alpha</fullName>
    </alternativeName>
    <alternativeName>
        <fullName evidence="22">SPX-dependent polyphosphate polymerase VTC subunit 4</fullName>
    </alternativeName>
    <alternativeName>
        <fullName evidence="24">Vacuolar membrane polyphosphate polymerase catalytic subunit</fullName>
    </alternativeName>
    <alternativeName>
        <fullName evidence="21">Vacuolar transporter chaperone complex subunit 4</fullName>
    </alternativeName>
</protein>
<dbReference type="Pfam" id="PF02656">
    <property type="entry name" value="DUF202"/>
    <property type="match status" value="1"/>
</dbReference>
<feature type="domain" description="Biotin carboxylation" evidence="30">
    <location>
        <begin position="1"/>
        <end position="424"/>
    </location>
</feature>
<feature type="region of interest" description="Disordered" evidence="26">
    <location>
        <begin position="1142"/>
        <end position="1162"/>
    </location>
</feature>
<dbReference type="GO" id="GO:0005774">
    <property type="term" value="C:vacuolar membrane"/>
    <property type="evidence" value="ECO:0007669"/>
    <property type="project" value="UniProtKB-SubCell"/>
</dbReference>
<evidence type="ECO:0000256" key="13">
    <source>
        <dbReference type="ARBA" id="ARBA00022989"/>
    </source>
</evidence>
<dbReference type="InterPro" id="IPR016185">
    <property type="entry name" value="PreATP-grasp_dom_sf"/>
</dbReference>
<evidence type="ECO:0000256" key="27">
    <source>
        <dbReference type="SAM" id="Phobius"/>
    </source>
</evidence>
<dbReference type="Gene3D" id="3.30.470.20">
    <property type="entry name" value="ATP-grasp fold, B domain"/>
    <property type="match status" value="1"/>
</dbReference>
<dbReference type="GO" id="GO:0006629">
    <property type="term" value="P:lipid metabolic process"/>
    <property type="evidence" value="ECO:0007669"/>
    <property type="project" value="UniProtKB-KW"/>
</dbReference>
<dbReference type="SUPFAM" id="SSF51246">
    <property type="entry name" value="Rudiment single hybrid motif"/>
    <property type="match status" value="1"/>
</dbReference>
<evidence type="ECO:0000256" key="3">
    <source>
        <dbReference type="ARBA" id="ARBA00004128"/>
    </source>
</evidence>
<evidence type="ECO:0000256" key="24">
    <source>
        <dbReference type="ARBA" id="ARBA00081313"/>
    </source>
</evidence>
<evidence type="ECO:0000256" key="17">
    <source>
        <dbReference type="ARBA" id="ARBA00031557"/>
    </source>
</evidence>
<evidence type="ECO:0000256" key="12">
    <source>
        <dbReference type="ARBA" id="ARBA00022840"/>
    </source>
</evidence>
<sequence>MGIKTVAVYSDLDANALHVQLADESVHLGAATASESYLSIPRIMAAVQQSGAEAVHPGYGFLSENPTFVKVLEQNNVRFVGPKASAIAAMGDKIQSKLIAKESGVNCIPGFDGEVSTADEAIEIANDIGYPIMIKASAGGGGKGMRIAWNDNELRDGFKLAKQESKSSFGDDRMLIEKYINNPRHIEIQVLGDNFGNVVYLPERECSIQRRNQKVIEESPSVHVDEITRKKMGEQAVALAKHVGYNSAGTVEFLVDESKNFYFLEMNTRLQVEHPITEYVTGLDLVEQMLYSASNYPLDVKQHDIKINGWACESRVYAEDPEKYLPSVGRLLTYQEPLMIENKVRCDSGFIEGSEMYVEYDPLICKLATHGKTRKEAIGLMMHALDEYVIKGVTHNIPLLRAVFAHPRFQDGKQITTHFLAEEYPKGFQTEHLMGEALQQLAAVSGAIWIKRENRNWQGKNEIVSEHQNIWVQITDEQSQKITGTKITIKHKHGSEFEASSDSTDKFNFSTEWPLDGLLAHSLFEKQLKKSLVIQYLDPLDLGFRIQYHGSKYKINIMNDQQYDLSKHIKTKSIEYQSKIVSSPMPGRIISIAVNEGEEVSEGTELVVVEAMKMQNILRTPRIGTIKKIHVQPGNTVKTGQILIEFNDSTANMKFGHTLRTSLNPDWTFHYVAYEDLKAILKKEALNGVWSEDSESKFIQLLEKELDKVFSFQRVKLGEINRRIQIETREVDILCQSENPEEDEFTASEIELGHIIADVHDLAKFTRLNYTGFLKIIKKHDKMTGWPLKPMFGVRLNAKPFYKENYDDLIIRISTLYDRVRTRGKERGGDASAGGKQAAFVRNTTKYWVHPDNITELKLVILKHLPVLVFNPNKEFEAQDSAITSVYYDNDDFELYMGRLEKSEGAEAIRMRWYGGMDSNTVFVERKTHHEDWTGEKSVKARFPIKEKYLNQFLDGTYTTDELFQKTREQGRKSEKEIAELEQLASEVQYTTLTKRLHPMMRTFYNRTAFQLPGDARVRISLDTELSLIREDNGGKPRSGENWRRMDIGVDYPFKQLPESDICRFPYAVLEVKLQTHVGQEPPQWVLELVNSHLVESVPKFSKFIHGCATLLEDNINVLPFWLPQMEVDIRKPRNKVFGVSRPDALSSSSVSGSSGSAYDGSKLTTDEHVQITMRDATESTPLLIGDGNFHTPTRDRDIEGGGLIKQLSPAGLKNLFKKSKTIFIRKEATTTTSRGRPIPSKAPPAKTFFANERTFLHWLKFTLLLGALAIGLLNFSDKVGRISAVIFTFLSMSVMIYALYKYHDRADRVERNELGDFSDKYGPAVMTLFLVIAIAINMFLRLAMDDTEWPM</sequence>
<evidence type="ECO:0000256" key="19">
    <source>
        <dbReference type="ARBA" id="ARBA00050204"/>
    </source>
</evidence>
<keyword evidence="9" id="KW-0808">Transferase</keyword>
<dbReference type="EC" id="2.7.4.1" evidence="5"/>
<dbReference type="PROSITE" id="PS00867">
    <property type="entry name" value="CPSASE_2"/>
    <property type="match status" value="1"/>
</dbReference>
<keyword evidence="13 27" id="KW-1133">Transmembrane helix</keyword>
<dbReference type="Pfam" id="PF00364">
    <property type="entry name" value="Biotin_lipoyl"/>
    <property type="match status" value="1"/>
</dbReference>
<evidence type="ECO:0000256" key="14">
    <source>
        <dbReference type="ARBA" id="ARBA00023098"/>
    </source>
</evidence>
<feature type="domain" description="SPX" evidence="31">
    <location>
        <begin position="653"/>
        <end position="794"/>
    </location>
</feature>
<evidence type="ECO:0000256" key="26">
    <source>
        <dbReference type="SAM" id="MobiDB-lite"/>
    </source>
</evidence>
<gene>
    <name evidence="32" type="ORF">INT47_007050</name>
</gene>
<reference evidence="32" key="1">
    <citation type="submission" date="2020-12" db="EMBL/GenBank/DDBJ databases">
        <title>Metabolic potential, ecology and presence of endohyphal bacteria is reflected in genomic diversity of Mucoromycotina.</title>
        <authorList>
            <person name="Muszewska A."/>
            <person name="Okrasinska A."/>
            <person name="Steczkiewicz K."/>
            <person name="Drgas O."/>
            <person name="Orlowska M."/>
            <person name="Perlinska-Lenart U."/>
            <person name="Aleksandrzak-Piekarczyk T."/>
            <person name="Szatraj K."/>
            <person name="Zielenkiewicz U."/>
            <person name="Pilsyk S."/>
            <person name="Malc E."/>
            <person name="Mieczkowski P."/>
            <person name="Kruszewska J.S."/>
            <person name="Biernat P."/>
            <person name="Pawlowska J."/>
        </authorList>
    </citation>
    <scope>NUCLEOTIDE SEQUENCE</scope>
    <source>
        <strain evidence="32">WA0000017839</strain>
    </source>
</reference>
<evidence type="ECO:0000256" key="11">
    <source>
        <dbReference type="ARBA" id="ARBA00022741"/>
    </source>
</evidence>